<feature type="domain" description="Amidohydrolase-related" evidence="2">
    <location>
        <begin position="113"/>
        <end position="457"/>
    </location>
</feature>
<sequence length="495" mass="54779">MAPSRIDDPLPSFSQASISEQRYSGPPRNIANIDAITFDKSLQPKNYEIRGTHPESRILFTDVQILDSTGRDPYAGDVLIEGERITRVGVVPGVEELKKDPKVRVFHGRGRTLMSGLGDAHTHFTWNGGDMNRLGELGVEEHVLLTARSAQCYIDSGYTMCYGAASAKERLDVVIRDAINAGDIPGPRYLANGQEMARRDGDLVPGITAYADGPDEMRQVIRHHVNIGVDQVKLSMSGEEITEIRAAQDCYFSDEETAACVEEAHSLGRRLCAHARARDSIKMCVRHGVDVIYHASYIDDEGMDMLEAKKTKHVVAPGLNWLIGTLHDAAAFGYPNEKAQEVGYQKELDAAIRGLREMHRRGITILPGGDYGFAWTPHGTYARDLAHFVNLLGFTPMEAIIAATAGVAKLFMREQELGRIQEGFYGDCILVDGNPLEDISILQDHEKLNVILINGRVHKAGRKEYVAPPVAGQDHNAHPIVPDFPEMKKEMQKNY</sequence>
<dbReference type="Proteomes" id="UP000241818">
    <property type="component" value="Unassembled WGS sequence"/>
</dbReference>
<dbReference type="EMBL" id="KZ679016">
    <property type="protein sequence ID" value="PSS10948.1"/>
    <property type="molecule type" value="Genomic_DNA"/>
</dbReference>
<dbReference type="InterPro" id="IPR051781">
    <property type="entry name" value="Metallo-dep_Hydrolase"/>
</dbReference>
<evidence type="ECO:0000259" key="2">
    <source>
        <dbReference type="Pfam" id="PF01979"/>
    </source>
</evidence>
<dbReference type="SUPFAM" id="SSF51556">
    <property type="entry name" value="Metallo-dependent hydrolases"/>
    <property type="match status" value="1"/>
</dbReference>
<dbReference type="InParanoid" id="A0A2T3ATX3"/>
<evidence type="ECO:0000313" key="3">
    <source>
        <dbReference type="EMBL" id="PSS10948.1"/>
    </source>
</evidence>
<feature type="compositionally biased region" description="Polar residues" evidence="1">
    <location>
        <begin position="12"/>
        <end position="22"/>
    </location>
</feature>
<protein>
    <recommendedName>
        <fullName evidence="2">Amidohydrolase-related domain-containing protein</fullName>
    </recommendedName>
</protein>
<feature type="region of interest" description="Disordered" evidence="1">
    <location>
        <begin position="1"/>
        <end position="26"/>
    </location>
</feature>
<evidence type="ECO:0000256" key="1">
    <source>
        <dbReference type="SAM" id="MobiDB-lite"/>
    </source>
</evidence>
<dbReference type="SUPFAM" id="SSF51338">
    <property type="entry name" value="Composite domain of metallo-dependent hydrolases"/>
    <property type="match status" value="1"/>
</dbReference>
<dbReference type="InterPro" id="IPR057744">
    <property type="entry name" value="OTAase-like"/>
</dbReference>
<dbReference type="FunCoup" id="A0A2T3ATX3">
    <property type="interactions" value="12"/>
</dbReference>
<dbReference type="InterPro" id="IPR011059">
    <property type="entry name" value="Metal-dep_hydrolase_composite"/>
</dbReference>
<dbReference type="PANTHER" id="PTHR43135:SF3">
    <property type="entry name" value="ALPHA-D-RIBOSE 1-METHYLPHOSPHONATE 5-TRIPHOSPHATE DIPHOSPHATASE"/>
    <property type="match status" value="1"/>
</dbReference>
<name>A0A2T3ATX3_AMORE</name>
<dbReference type="InterPro" id="IPR006680">
    <property type="entry name" value="Amidohydro-rel"/>
</dbReference>
<reference evidence="3 4" key="1">
    <citation type="journal article" date="2018" name="New Phytol.">
        <title>Comparative genomics and transcriptomics depict ericoid mycorrhizal fungi as versatile saprotrophs and plant mutualists.</title>
        <authorList>
            <person name="Martino E."/>
            <person name="Morin E."/>
            <person name="Grelet G.A."/>
            <person name="Kuo A."/>
            <person name="Kohler A."/>
            <person name="Daghino S."/>
            <person name="Barry K.W."/>
            <person name="Cichocki N."/>
            <person name="Clum A."/>
            <person name="Dockter R.B."/>
            <person name="Hainaut M."/>
            <person name="Kuo R.C."/>
            <person name="LaButti K."/>
            <person name="Lindahl B.D."/>
            <person name="Lindquist E.A."/>
            <person name="Lipzen A."/>
            <person name="Khouja H.R."/>
            <person name="Magnuson J."/>
            <person name="Murat C."/>
            <person name="Ohm R.A."/>
            <person name="Singer S.W."/>
            <person name="Spatafora J.W."/>
            <person name="Wang M."/>
            <person name="Veneault-Fourrey C."/>
            <person name="Henrissat B."/>
            <person name="Grigoriev I.V."/>
            <person name="Martin F.M."/>
            <person name="Perotto S."/>
        </authorList>
    </citation>
    <scope>NUCLEOTIDE SEQUENCE [LARGE SCALE GENOMIC DNA]</scope>
    <source>
        <strain evidence="3 4">ATCC 22711</strain>
    </source>
</reference>
<dbReference type="RefSeq" id="XP_024718127.1">
    <property type="nucleotide sequence ID" value="XM_024863001.1"/>
</dbReference>
<dbReference type="CDD" id="cd01299">
    <property type="entry name" value="Met_dep_hydrolase_A"/>
    <property type="match status" value="1"/>
</dbReference>
<dbReference type="Pfam" id="PF01979">
    <property type="entry name" value="Amidohydro_1"/>
    <property type="match status" value="1"/>
</dbReference>
<dbReference type="Gene3D" id="3.20.20.140">
    <property type="entry name" value="Metal-dependent hydrolases"/>
    <property type="match status" value="1"/>
</dbReference>
<dbReference type="InterPro" id="IPR032466">
    <property type="entry name" value="Metal_Hydrolase"/>
</dbReference>
<dbReference type="STRING" id="857342.A0A2T3ATX3"/>
<keyword evidence="4" id="KW-1185">Reference proteome</keyword>
<organism evidence="3 4">
    <name type="scientific">Amorphotheca resinae ATCC 22711</name>
    <dbReference type="NCBI Taxonomy" id="857342"/>
    <lineage>
        <taxon>Eukaryota</taxon>
        <taxon>Fungi</taxon>
        <taxon>Dikarya</taxon>
        <taxon>Ascomycota</taxon>
        <taxon>Pezizomycotina</taxon>
        <taxon>Leotiomycetes</taxon>
        <taxon>Helotiales</taxon>
        <taxon>Amorphothecaceae</taxon>
        <taxon>Amorphotheca</taxon>
    </lineage>
</organism>
<evidence type="ECO:0000313" key="4">
    <source>
        <dbReference type="Proteomes" id="UP000241818"/>
    </source>
</evidence>
<dbReference type="OrthoDB" id="194468at2759"/>
<gene>
    <name evidence="3" type="ORF">M430DRAFT_146312</name>
</gene>
<accession>A0A2T3ATX3</accession>
<proteinExistence type="predicted"/>
<dbReference type="AlphaFoldDB" id="A0A2T3ATX3"/>
<dbReference type="PANTHER" id="PTHR43135">
    <property type="entry name" value="ALPHA-D-RIBOSE 1-METHYLPHOSPHONATE 5-TRIPHOSPHATE DIPHOSPHATASE"/>
    <property type="match status" value="1"/>
</dbReference>
<dbReference type="GeneID" id="36571082"/>
<dbReference type="GO" id="GO:0016810">
    <property type="term" value="F:hydrolase activity, acting on carbon-nitrogen (but not peptide) bonds"/>
    <property type="evidence" value="ECO:0007669"/>
    <property type="project" value="InterPro"/>
</dbReference>
<dbReference type="Gene3D" id="2.30.40.10">
    <property type="entry name" value="Urease, subunit C, domain 1"/>
    <property type="match status" value="1"/>
</dbReference>